<reference evidence="1" key="1">
    <citation type="submission" date="2023-08" db="EMBL/GenBank/DDBJ databases">
        <authorList>
            <person name="Chen Y."/>
            <person name="Shah S."/>
            <person name="Dougan E. K."/>
            <person name="Thang M."/>
            <person name="Chan C."/>
        </authorList>
    </citation>
    <scope>NUCLEOTIDE SEQUENCE</scope>
</reference>
<dbReference type="SUPFAM" id="SSF56672">
    <property type="entry name" value="DNA/RNA polymerases"/>
    <property type="match status" value="1"/>
</dbReference>
<gene>
    <name evidence="1" type="ORF">EVOR1521_LOCUS31726</name>
</gene>
<organism evidence="1 2">
    <name type="scientific">Effrenium voratum</name>
    <dbReference type="NCBI Taxonomy" id="2562239"/>
    <lineage>
        <taxon>Eukaryota</taxon>
        <taxon>Sar</taxon>
        <taxon>Alveolata</taxon>
        <taxon>Dinophyceae</taxon>
        <taxon>Suessiales</taxon>
        <taxon>Symbiodiniaceae</taxon>
        <taxon>Effrenium</taxon>
    </lineage>
</organism>
<protein>
    <submittedName>
        <fullName evidence="1">Uncharacterized protein</fullName>
    </submittedName>
</protein>
<proteinExistence type="predicted"/>
<name>A0AA36JRI5_9DINO</name>
<accession>A0AA36JRI5</accession>
<dbReference type="Proteomes" id="UP001178507">
    <property type="component" value="Unassembled WGS sequence"/>
</dbReference>
<dbReference type="EMBL" id="CAUJNA010003853">
    <property type="protein sequence ID" value="CAJ1411055.1"/>
    <property type="molecule type" value="Genomic_DNA"/>
</dbReference>
<comment type="caution">
    <text evidence="1">The sequence shown here is derived from an EMBL/GenBank/DDBJ whole genome shotgun (WGS) entry which is preliminary data.</text>
</comment>
<dbReference type="AlphaFoldDB" id="A0AA36JRI5"/>
<evidence type="ECO:0000313" key="2">
    <source>
        <dbReference type="Proteomes" id="UP001178507"/>
    </source>
</evidence>
<evidence type="ECO:0000313" key="1">
    <source>
        <dbReference type="EMBL" id="CAJ1411055.1"/>
    </source>
</evidence>
<dbReference type="InterPro" id="IPR043502">
    <property type="entry name" value="DNA/RNA_pol_sf"/>
</dbReference>
<keyword evidence="2" id="KW-1185">Reference proteome</keyword>
<sequence length="714" mass="79291">MCRRLAASLDLKLALTRQVKGFVYAAEESIILMATCFLRDYMLEAGVNREASCEANTELKLRAAWQRRSLAMDLAEIASFTTVETWVQYLFAQLSKDQPRGFSKITLQQDAGDPKPLDTAIDSLKSSTEVLQYLTPLPALRAPPTPVPGQERPAKMQKSVEKITNTFLLGFRGIRDGGISTLRLNGYTRESWPDVVKLERKKNLLQARLMAKRLVSEEQFLHSALDPPLQRVLGGKRLLLWKELLIKYGYDDLAVYDFMAKGVPLVGQHDVPSCYPIQHRVATLTGDDLDRSAIWRRKAILGKLRGEPNLEHVAHLEEACREEVDAGFLEGPFLSEVAVSERLGRTDWSLIHRFVLVQGAEMKLRPIDDCMESQMNAAYTSTSYLKLQDVDYVTGLALQVAEASSAGKQRHGSGTWMGKCLDLSKAYKQLGILPAHRHYGVIFFHDAAGNPKFYISNSLMFGATAAVYAFNRVSRSIWFLMNKMLVIPCGVFYDDFPLLSPCETASNADESASELLDLLGWRHARTGPKGLPFASSFNVLGAKLDLSRVQEGVVTLGNKEGRIARLVERMGLAKTNGKMSVHEAQVLHGLMRYSVGFFAGRHLHQVCAELLQMGGSNDAEQVASLVDYAVSILSISKPREISIGREKRPLVIFTDGAWDNGVGGLGVVVVDTATDERLVLSGSVPQKLINYWKVKEIAVPEELTQALFAKRLVM</sequence>